<comment type="caution">
    <text evidence="1">The sequence shown here is derived from an EMBL/GenBank/DDBJ whole genome shotgun (WGS) entry which is preliminary data.</text>
</comment>
<evidence type="ECO:0008006" key="3">
    <source>
        <dbReference type="Google" id="ProtNLM"/>
    </source>
</evidence>
<accession>A0ABU3V4R7</accession>
<geneLocation type="plasmid" evidence="1">
    <name>unnamed1</name>
</geneLocation>
<protein>
    <recommendedName>
        <fullName evidence="3">HTH araC/xylS-type domain-containing protein</fullName>
    </recommendedName>
</protein>
<gene>
    <name evidence="1" type="ORF">PU648_54815</name>
</gene>
<sequence>MTAVADNGVGMGAGEADEVLLVRARRRLRELVAQLEIAPFAAATTDAMRAYLDEDADDAGEAFARFCGLSPTVRSQRAASAGEVL</sequence>
<name>A0ABU3V4R7_9ACTN</name>
<dbReference type="EMBL" id="JARAKF010000003">
    <property type="protein sequence ID" value="MDU9001176.1"/>
    <property type="molecule type" value="Genomic_DNA"/>
</dbReference>
<organism evidence="1 2">
    <name type="scientific">Streptomyces mirabilis</name>
    <dbReference type="NCBI Taxonomy" id="68239"/>
    <lineage>
        <taxon>Bacteria</taxon>
        <taxon>Bacillati</taxon>
        <taxon>Actinomycetota</taxon>
        <taxon>Actinomycetes</taxon>
        <taxon>Kitasatosporales</taxon>
        <taxon>Streptomycetaceae</taxon>
        <taxon>Streptomyces</taxon>
    </lineage>
</organism>
<keyword evidence="2" id="KW-1185">Reference proteome</keyword>
<evidence type="ECO:0000313" key="1">
    <source>
        <dbReference type="EMBL" id="MDU9001176.1"/>
    </source>
</evidence>
<keyword evidence="1" id="KW-0614">Plasmid</keyword>
<dbReference type="Proteomes" id="UP001257627">
    <property type="component" value="Unassembled WGS sequence"/>
</dbReference>
<proteinExistence type="predicted"/>
<reference evidence="1 2" key="1">
    <citation type="submission" date="2023-02" db="EMBL/GenBank/DDBJ databases">
        <authorList>
            <person name="Maleckis M."/>
        </authorList>
    </citation>
    <scope>NUCLEOTIDE SEQUENCE [LARGE SCALE GENOMIC DNA]</scope>
    <source>
        <strain evidence="1 2">P8-A2</strain>
        <plasmid evidence="1">unnamed1</plasmid>
    </source>
</reference>
<dbReference type="RefSeq" id="WP_266943908.1">
    <property type="nucleotide sequence ID" value="NZ_JAPEMK010000002.1"/>
</dbReference>
<evidence type="ECO:0000313" key="2">
    <source>
        <dbReference type="Proteomes" id="UP001257627"/>
    </source>
</evidence>